<dbReference type="EMBL" id="JJQC01000141">
    <property type="protein sequence ID" value="KKH17511.1"/>
    <property type="molecule type" value="Genomic_DNA"/>
</dbReference>
<proteinExistence type="predicted"/>
<dbReference type="RefSeq" id="WP_048044978.1">
    <property type="nucleotide sequence ID" value="NZ_JJQA01000093.1"/>
</dbReference>
<accession>A0A0F8NIA0</accession>
<dbReference type="Proteomes" id="UP000034733">
    <property type="component" value="Unassembled WGS sequence"/>
</dbReference>
<organism evidence="3 4">
    <name type="scientific">Methanosarcina mazei</name>
    <name type="common">Methanosarcina frisia</name>
    <dbReference type="NCBI Taxonomy" id="2209"/>
    <lineage>
        <taxon>Archaea</taxon>
        <taxon>Methanobacteriati</taxon>
        <taxon>Methanobacteriota</taxon>
        <taxon>Stenosarchaea group</taxon>
        <taxon>Methanomicrobia</taxon>
        <taxon>Methanosarcinales</taxon>
        <taxon>Methanosarcinaceae</taxon>
        <taxon>Methanosarcina</taxon>
    </lineage>
</organism>
<dbReference type="EMBL" id="JJQB01000132">
    <property type="protein sequence ID" value="KKH16179.1"/>
    <property type="molecule type" value="Genomic_DNA"/>
</dbReference>
<evidence type="ECO:0000313" key="5">
    <source>
        <dbReference type="Proteomes" id="UP000034064"/>
    </source>
</evidence>
<dbReference type="AlphaFoldDB" id="A0A0F8NIA0"/>
<dbReference type="Proteomes" id="UP000034064">
    <property type="component" value="Unassembled WGS sequence"/>
</dbReference>
<dbReference type="EMBL" id="JJQA01000093">
    <property type="protein sequence ID" value="KKH14977.1"/>
    <property type="molecule type" value="Genomic_DNA"/>
</dbReference>
<evidence type="ECO:0000313" key="4">
    <source>
        <dbReference type="Proteomes" id="UP000033987"/>
    </source>
</evidence>
<name>A0A0F8NIA0_METMZ</name>
<protein>
    <submittedName>
        <fullName evidence="3">Uncharacterized protein</fullName>
    </submittedName>
</protein>
<gene>
    <name evidence="1" type="ORF">DU44_02340</name>
    <name evidence="2" type="ORF">DU48_01240</name>
    <name evidence="3" type="ORF">DU65_02365</name>
</gene>
<sequence length="64" mass="7847">MVWNEEDQKYIDEIREMLPKIQEKFEKLAKMDIPENLIGFFDEWVWLGNTLDELESSEEFIKKH</sequence>
<comment type="caution">
    <text evidence="3">The sequence shown here is derived from an EMBL/GenBank/DDBJ whole genome shotgun (WGS) entry which is preliminary data.</text>
</comment>
<dbReference type="PATRIC" id="fig|2209.48.peg.477"/>
<evidence type="ECO:0000313" key="2">
    <source>
        <dbReference type="EMBL" id="KKH16179.1"/>
    </source>
</evidence>
<evidence type="ECO:0000313" key="6">
    <source>
        <dbReference type="Proteomes" id="UP000034733"/>
    </source>
</evidence>
<dbReference type="Proteomes" id="UP000033987">
    <property type="component" value="Unassembled WGS sequence"/>
</dbReference>
<evidence type="ECO:0000313" key="1">
    <source>
        <dbReference type="EMBL" id="KKH14977.1"/>
    </source>
</evidence>
<reference evidence="4 5" key="1">
    <citation type="journal article" date="2015" name="ISME J.">
        <title>Genomic and phenotypic differentiation among Methanosarcina mazei populations from Columbia River sediment.</title>
        <authorList>
            <person name="Youngblut N.D."/>
            <person name="Wirth J.S."/>
            <person name="Henriksen J.R."/>
            <person name="Smith M."/>
            <person name="Simon H."/>
            <person name="Metcalf W.W."/>
            <person name="Whitaker R.J."/>
        </authorList>
    </citation>
    <scope>NUCLEOTIDE SEQUENCE [LARGE SCALE GENOMIC DNA]</scope>
    <source>
        <strain evidence="1 5">1.F.A.1A.3</strain>
        <strain evidence="2 6">1.F.A.1B.3</strain>
        <strain evidence="3 4">1.F.A.1B.4</strain>
    </source>
</reference>
<evidence type="ECO:0000313" key="3">
    <source>
        <dbReference type="EMBL" id="KKH17511.1"/>
    </source>
</evidence>